<protein>
    <recommendedName>
        <fullName evidence="9">Amino acid permease/ SLC12A domain-containing protein</fullName>
    </recommendedName>
</protein>
<dbReference type="GO" id="GO:0022857">
    <property type="term" value="F:transmembrane transporter activity"/>
    <property type="evidence" value="ECO:0007669"/>
    <property type="project" value="InterPro"/>
</dbReference>
<feature type="transmembrane region" description="Helical" evidence="6">
    <location>
        <begin position="114"/>
        <end position="136"/>
    </location>
</feature>
<dbReference type="STRING" id="27349.A0A0L6VH29"/>
<feature type="transmembrane region" description="Helical" evidence="6">
    <location>
        <begin position="39"/>
        <end position="62"/>
    </location>
</feature>
<dbReference type="GO" id="GO:0016020">
    <property type="term" value="C:membrane"/>
    <property type="evidence" value="ECO:0007669"/>
    <property type="project" value="UniProtKB-SubCell"/>
</dbReference>
<dbReference type="Proteomes" id="UP000037035">
    <property type="component" value="Unassembled WGS sequence"/>
</dbReference>
<dbReference type="EMBL" id="LAVV01006548">
    <property type="protein sequence ID" value="KNZ59405.1"/>
    <property type="molecule type" value="Genomic_DNA"/>
</dbReference>
<dbReference type="Gene3D" id="1.20.1740.10">
    <property type="entry name" value="Amino acid/polyamine transporter I"/>
    <property type="match status" value="1"/>
</dbReference>
<organism evidence="7 8">
    <name type="scientific">Puccinia sorghi</name>
    <dbReference type="NCBI Taxonomy" id="27349"/>
    <lineage>
        <taxon>Eukaryota</taxon>
        <taxon>Fungi</taxon>
        <taxon>Dikarya</taxon>
        <taxon>Basidiomycota</taxon>
        <taxon>Pucciniomycotina</taxon>
        <taxon>Pucciniomycetes</taxon>
        <taxon>Pucciniales</taxon>
        <taxon>Pucciniaceae</taxon>
        <taxon>Puccinia</taxon>
    </lineage>
</organism>
<dbReference type="PROSITE" id="PS00218">
    <property type="entry name" value="AMINO_ACID_PERMEASE_1"/>
    <property type="match status" value="1"/>
</dbReference>
<feature type="transmembrane region" description="Helical" evidence="6">
    <location>
        <begin position="148"/>
        <end position="175"/>
    </location>
</feature>
<keyword evidence="3 6" id="KW-0812">Transmembrane</keyword>
<evidence type="ECO:0000256" key="5">
    <source>
        <dbReference type="ARBA" id="ARBA00023136"/>
    </source>
</evidence>
<accession>A0A0L6VH29</accession>
<feature type="transmembrane region" description="Helical" evidence="6">
    <location>
        <begin position="682"/>
        <end position="701"/>
    </location>
</feature>
<feature type="transmembrane region" description="Helical" evidence="6">
    <location>
        <begin position="513"/>
        <end position="542"/>
    </location>
</feature>
<gene>
    <name evidence="7" type="ORF">VP01_173g8</name>
</gene>
<feature type="transmembrane region" description="Helical" evidence="6">
    <location>
        <begin position="458"/>
        <end position="478"/>
    </location>
</feature>
<evidence type="ECO:0000313" key="8">
    <source>
        <dbReference type="Proteomes" id="UP000037035"/>
    </source>
</evidence>
<feature type="transmembrane region" description="Helical" evidence="6">
    <location>
        <begin position="563"/>
        <end position="582"/>
    </location>
</feature>
<evidence type="ECO:0000256" key="3">
    <source>
        <dbReference type="ARBA" id="ARBA00022692"/>
    </source>
</evidence>
<comment type="subcellular location">
    <subcellularLocation>
        <location evidence="1">Membrane</location>
        <topology evidence="1">Multi-pass membrane protein</topology>
    </subcellularLocation>
</comment>
<name>A0A0L6VH29_9BASI</name>
<keyword evidence="5 6" id="KW-0472">Membrane</keyword>
<keyword evidence="2" id="KW-0813">Transport</keyword>
<dbReference type="PANTHER" id="PTHR45649:SF9">
    <property type="entry name" value="AMINO-ACID PERMEASE 2"/>
    <property type="match status" value="1"/>
</dbReference>
<dbReference type="AlphaFoldDB" id="A0A0L6VH29"/>
<evidence type="ECO:0000256" key="2">
    <source>
        <dbReference type="ARBA" id="ARBA00022448"/>
    </source>
</evidence>
<evidence type="ECO:0000256" key="4">
    <source>
        <dbReference type="ARBA" id="ARBA00022989"/>
    </source>
</evidence>
<dbReference type="OrthoDB" id="2500329at2759"/>
<sequence length="714" mass="78996">MLGFLAVIVMSSLRKLKHTAKYYKSVWLSRGKSDAYVNLSWWIPVPISCFVSPTAIFMAITLHTLPPTPTRINTAPMEESAHVKGLEERKIGHMSKDDQTLAKLGYKSEFKREFGYFGTLSFAFSVVGLSSCVTSTFNTPFNSAGPAAVIWCWVIGSVMCMTMAASVAELVSAFPTSGGLYSASAFLVPKRYKAPVGFLVGWLSILGQIAGVASAEFALSQMIWSAYSISQTGNYSASKLQIVGVFGVLLLIHGLMNSVATSIMAKLTRSFIFFNFGATFTIILALGLSGPPRQTFQSVFTNIVNRSGWDSTPLAFMMGILSAEWVRNLESRSNSYALYLRILTLSDYDATAHISEEVKNPAVAAPFAIVTAVGVTGVLGWFLNLALVLYMPDLPSLTTSSATTSSLNNLGFMSNYTNDVFTNTTSILTSQSPPPSPSSSSDLLLVATILSQNLTPGLFYFTWALICINAFFQVNVVLQACSRTLFAFSRDGGLPDGHFFGKLNDWTKIPLRAVWVVILISLLFGSLDFVSTVAVNAIFRWASSSSFHSYLGNRFRWKRKIRNILWFIRGLYTETFIFIYRYHSLRTFLSSWAYKYLYNCPGFFVCHPDSHEDDFQKPPRRKPLRLFGTIQARAVQFGEWDSDVDDQLAGGIMGDIHLDNLGLPNGPSGLAWLNKSSFPANIYSSIITVTVVVFSCAWYYLHAFQWYKGPKSNL</sequence>
<feature type="transmembrane region" description="Helical" evidence="6">
    <location>
        <begin position="240"/>
        <end position="259"/>
    </location>
</feature>
<evidence type="ECO:0000256" key="6">
    <source>
        <dbReference type="SAM" id="Phobius"/>
    </source>
</evidence>
<feature type="transmembrane region" description="Helical" evidence="6">
    <location>
        <begin position="367"/>
        <end position="390"/>
    </location>
</feature>
<dbReference type="GO" id="GO:0006865">
    <property type="term" value="P:amino acid transport"/>
    <property type="evidence" value="ECO:0007669"/>
    <property type="project" value="InterPro"/>
</dbReference>
<dbReference type="InterPro" id="IPR002293">
    <property type="entry name" value="AA/rel_permease1"/>
</dbReference>
<keyword evidence="8" id="KW-1185">Reference proteome</keyword>
<keyword evidence="4 6" id="KW-1133">Transmembrane helix</keyword>
<evidence type="ECO:0000313" key="7">
    <source>
        <dbReference type="EMBL" id="KNZ59405.1"/>
    </source>
</evidence>
<feature type="transmembrane region" description="Helical" evidence="6">
    <location>
        <begin position="196"/>
        <end position="220"/>
    </location>
</feature>
<proteinExistence type="predicted"/>
<dbReference type="VEuPathDB" id="FungiDB:VP01_173g8"/>
<dbReference type="PANTHER" id="PTHR45649">
    <property type="entry name" value="AMINO-ACID PERMEASE BAT1"/>
    <property type="match status" value="1"/>
</dbReference>
<dbReference type="Pfam" id="PF13520">
    <property type="entry name" value="AA_permease_2"/>
    <property type="match status" value="1"/>
</dbReference>
<comment type="caution">
    <text evidence="7">The sequence shown here is derived from an EMBL/GenBank/DDBJ whole genome shotgun (WGS) entry which is preliminary data.</text>
</comment>
<evidence type="ECO:0000256" key="1">
    <source>
        <dbReference type="ARBA" id="ARBA00004141"/>
    </source>
</evidence>
<evidence type="ECO:0008006" key="9">
    <source>
        <dbReference type="Google" id="ProtNLM"/>
    </source>
</evidence>
<feature type="transmembrane region" description="Helical" evidence="6">
    <location>
        <begin position="271"/>
        <end position="290"/>
    </location>
</feature>
<reference evidence="7 8" key="1">
    <citation type="submission" date="2015-08" db="EMBL/GenBank/DDBJ databases">
        <title>Next Generation Sequencing and Analysis of the Genome of Puccinia sorghi L Schw, the Causal Agent of Maize Common Rust.</title>
        <authorList>
            <person name="Rochi L."/>
            <person name="Burguener G."/>
            <person name="Darino M."/>
            <person name="Turjanski A."/>
            <person name="Kreff E."/>
            <person name="Dieguez M.J."/>
            <person name="Sacco F."/>
        </authorList>
    </citation>
    <scope>NUCLEOTIDE SEQUENCE [LARGE SCALE GENOMIC DNA]</scope>
    <source>
        <strain evidence="7 8">RO10H11247</strain>
    </source>
</reference>
<dbReference type="InterPro" id="IPR004840">
    <property type="entry name" value="Amino_acid_permease_CS"/>
</dbReference>